<dbReference type="GO" id="GO:0000175">
    <property type="term" value="F:3'-5'-RNA exonuclease activity"/>
    <property type="evidence" value="ECO:0000318"/>
    <property type="project" value="GO_Central"/>
</dbReference>
<evidence type="ECO:0000256" key="15">
    <source>
        <dbReference type="ARBA" id="ARBA00022884"/>
    </source>
</evidence>
<dbReference type="Gene3D" id="3.60.10.10">
    <property type="entry name" value="Endonuclease/exonuclease/phosphatase"/>
    <property type="match status" value="1"/>
</dbReference>
<dbReference type="EC" id="3.1.13.4" evidence="6"/>
<dbReference type="SUPFAM" id="SSF56219">
    <property type="entry name" value="DNase I-like"/>
    <property type="match status" value="1"/>
</dbReference>
<dbReference type="CDD" id="cd09097">
    <property type="entry name" value="Deadenylase_CCR4"/>
    <property type="match status" value="1"/>
</dbReference>
<keyword evidence="9" id="KW-0540">Nuclease</keyword>
<dbReference type="GO" id="GO:0005737">
    <property type="term" value="C:cytoplasm"/>
    <property type="evidence" value="ECO:0007669"/>
    <property type="project" value="UniProtKB-SubCell"/>
</dbReference>
<keyword evidence="8" id="KW-0433">Leucine-rich repeat</keyword>
<keyword evidence="11" id="KW-0677">Repeat</keyword>
<evidence type="ECO:0000256" key="21">
    <source>
        <dbReference type="ARBA" id="ARBA00033317"/>
    </source>
</evidence>
<dbReference type="Pfam" id="PF23598">
    <property type="entry name" value="LRR_14"/>
    <property type="match status" value="1"/>
</dbReference>
<dbReference type="Gene3D" id="3.80.10.10">
    <property type="entry name" value="Ribonuclease Inhibitor"/>
    <property type="match status" value="1"/>
</dbReference>
<dbReference type="SUPFAM" id="SSF52058">
    <property type="entry name" value="L domain-like"/>
    <property type="match status" value="1"/>
</dbReference>
<evidence type="ECO:0000259" key="22">
    <source>
        <dbReference type="Pfam" id="PF03372"/>
    </source>
</evidence>
<dbReference type="InterPro" id="IPR036691">
    <property type="entry name" value="Endo/exonu/phosph_ase_sf"/>
</dbReference>
<evidence type="ECO:0000313" key="24">
    <source>
        <dbReference type="Ensembl" id="ENSCINP00000014202.3"/>
    </source>
</evidence>
<evidence type="ECO:0000256" key="6">
    <source>
        <dbReference type="ARBA" id="ARBA00012161"/>
    </source>
</evidence>
<evidence type="ECO:0000256" key="9">
    <source>
        <dbReference type="ARBA" id="ARBA00022722"/>
    </source>
</evidence>
<evidence type="ECO:0000256" key="20">
    <source>
        <dbReference type="ARBA" id="ARBA00031469"/>
    </source>
</evidence>
<dbReference type="GO" id="GO:0005634">
    <property type="term" value="C:nucleus"/>
    <property type="evidence" value="ECO:0007669"/>
    <property type="project" value="UniProtKB-SubCell"/>
</dbReference>
<keyword evidence="12" id="KW-0378">Hydrolase</keyword>
<gene>
    <name evidence="24" type="primary">LOC100187049</name>
</gene>
<dbReference type="Pfam" id="PF03372">
    <property type="entry name" value="Exo_endo_phos"/>
    <property type="match status" value="1"/>
</dbReference>
<comment type="similarity">
    <text evidence="5">Belongs to the CCR4/nocturin family.</text>
</comment>
<dbReference type="InParanoid" id="F6WAY8"/>
<dbReference type="InterPro" id="IPR001611">
    <property type="entry name" value="Leu-rich_rpt"/>
</dbReference>
<protein>
    <recommendedName>
        <fullName evidence="6">poly(A)-specific ribonuclease</fullName>
        <ecNumber evidence="6">3.1.13.4</ecNumber>
    </recommendedName>
    <alternativeName>
        <fullName evidence="19">Carbon catabolite repressor protein 4</fullName>
    </alternativeName>
    <alternativeName>
        <fullName evidence="20">Cytoplasmic deadenylase</fullName>
    </alternativeName>
    <alternativeName>
        <fullName evidence="21">Glucose-repressible alcohol dehydrogenase transcriptional effector</fullName>
    </alternativeName>
</protein>
<dbReference type="GO" id="GO:0003723">
    <property type="term" value="F:RNA binding"/>
    <property type="evidence" value="ECO:0007669"/>
    <property type="project" value="UniProtKB-KW"/>
</dbReference>
<evidence type="ECO:0000256" key="11">
    <source>
        <dbReference type="ARBA" id="ARBA00022737"/>
    </source>
</evidence>
<accession>F6WAY8</accession>
<keyword evidence="15" id="KW-0694">RNA-binding</keyword>
<comment type="catalytic activity">
    <reaction evidence="1">
        <text>Exonucleolytic cleavage of poly(A) to 5'-AMP.</text>
        <dbReference type="EC" id="3.1.13.4"/>
    </reaction>
</comment>
<dbReference type="FunFam" id="3.60.10.10:FF:000274">
    <property type="entry name" value="CCR4-NOT transcription complex subunit 6-like isoform X1"/>
    <property type="match status" value="1"/>
</dbReference>
<feature type="domain" description="Endonuclease/exonuclease/phosphatase" evidence="22">
    <location>
        <begin position="186"/>
        <end position="535"/>
    </location>
</feature>
<dbReference type="InterPro" id="IPR005135">
    <property type="entry name" value="Endo/exonuclease/phosphatase"/>
</dbReference>
<keyword evidence="16" id="KW-0805">Transcription regulation</keyword>
<dbReference type="PANTHER" id="PTHR12121">
    <property type="entry name" value="CARBON CATABOLITE REPRESSOR PROTEIN 4"/>
    <property type="match status" value="1"/>
</dbReference>
<evidence type="ECO:0000256" key="18">
    <source>
        <dbReference type="ARBA" id="ARBA00023242"/>
    </source>
</evidence>
<evidence type="ECO:0000256" key="5">
    <source>
        <dbReference type="ARBA" id="ARBA00010774"/>
    </source>
</evidence>
<dbReference type="PROSITE" id="PS51450">
    <property type="entry name" value="LRR"/>
    <property type="match status" value="2"/>
</dbReference>
<keyword evidence="10" id="KW-0479">Metal-binding</keyword>
<comment type="cofactor">
    <cofactor evidence="2">
        <name>Mg(2+)</name>
        <dbReference type="ChEBI" id="CHEBI:18420"/>
    </cofactor>
</comment>
<organism evidence="24 25">
    <name type="scientific">Ciona intestinalis</name>
    <name type="common">Transparent sea squirt</name>
    <name type="synonym">Ascidia intestinalis</name>
    <dbReference type="NCBI Taxonomy" id="7719"/>
    <lineage>
        <taxon>Eukaryota</taxon>
        <taxon>Metazoa</taxon>
        <taxon>Chordata</taxon>
        <taxon>Tunicata</taxon>
        <taxon>Ascidiacea</taxon>
        <taxon>Phlebobranchia</taxon>
        <taxon>Cionidae</taxon>
        <taxon>Ciona</taxon>
    </lineage>
</organism>
<evidence type="ECO:0000259" key="23">
    <source>
        <dbReference type="Pfam" id="PF23598"/>
    </source>
</evidence>
<evidence type="ECO:0000256" key="10">
    <source>
        <dbReference type="ARBA" id="ARBA00022723"/>
    </source>
</evidence>
<dbReference type="STRING" id="7719.ENSCINP00000014202"/>
<dbReference type="FunCoup" id="F6WAY8">
    <property type="interactions" value="648"/>
</dbReference>
<evidence type="ECO:0000256" key="8">
    <source>
        <dbReference type="ARBA" id="ARBA00022614"/>
    </source>
</evidence>
<evidence type="ECO:0000256" key="1">
    <source>
        <dbReference type="ARBA" id="ARBA00001663"/>
    </source>
</evidence>
<evidence type="ECO:0000256" key="14">
    <source>
        <dbReference type="ARBA" id="ARBA00022842"/>
    </source>
</evidence>
<evidence type="ECO:0000256" key="3">
    <source>
        <dbReference type="ARBA" id="ARBA00004123"/>
    </source>
</evidence>
<evidence type="ECO:0000256" key="7">
    <source>
        <dbReference type="ARBA" id="ARBA00022490"/>
    </source>
</evidence>
<dbReference type="InterPro" id="IPR032675">
    <property type="entry name" value="LRR_dom_sf"/>
</dbReference>
<keyword evidence="13" id="KW-0269">Exonuclease</keyword>
<dbReference type="InterPro" id="IPR055414">
    <property type="entry name" value="LRR_R13L4/SHOC2-like"/>
</dbReference>
<dbReference type="InterPro" id="IPR050410">
    <property type="entry name" value="CCR4/nocturin_mRNA_transcr"/>
</dbReference>
<dbReference type="InterPro" id="IPR003591">
    <property type="entry name" value="Leu-rich_rpt_typical-subtyp"/>
</dbReference>
<dbReference type="SMART" id="SM00369">
    <property type="entry name" value="LRR_TYP"/>
    <property type="match status" value="3"/>
</dbReference>
<reference evidence="24" key="3">
    <citation type="submission" date="2025-09" db="UniProtKB">
        <authorList>
            <consortium name="Ensembl"/>
        </authorList>
    </citation>
    <scope>IDENTIFICATION</scope>
</reference>
<dbReference type="Ensembl" id="ENSCINT00000014202.3">
    <property type="protein sequence ID" value="ENSCINP00000014202.3"/>
    <property type="gene ID" value="ENSCING00000006911.3"/>
</dbReference>
<sequence>MPKEENTKHRNGRRNTLIMSQEEAKSGKPSHWDKLEITGTIRNLSPAIWQLRHLTALFLNDNQLSRIPPDICKLENLIVLDLSCNKLRSLPAEIGDLIKLRELMLNHNSLRVLPYEIGKLFQLQMLGLVGNPLQQDIANLYKNGVARLLTYLLDNLAVTSQEPPERDWIHTANPDRCQPMAIFSVMSYNVLCDKYATRQLYGYCPPWALSWEYRRKIILREITYYSADILALQEVETCEYHNFFLPELKLQGYDGIFNPKSRAKHMADEDKQHVDGCAIFWRTQKLSLVKEHLVEFNQVAMQNNEGSEDMLNRVMTKDNIGIAALLETNDGLYDNSGFRGSSESPKQHILAVNAHMHWDPEFSDVKLIQTVMLCHEVKRICDEANQSFRPGGRTTQSSDCHKMPLVLCGDFNSLPDSGVVEFLRNGKVSSTHCDFKEIKYSKCLSTFGLGLRSNGTMQDPKSVTHPFRLNSCYDDTNFHLLQYSNNTYEFKGIIDYIFYSRTQMKCLGVLGGIDPEWFKQNNIVGCPHPHVPSDHIPVISECQVFPPGHQKSNYPPNNNYNHR</sequence>
<keyword evidence="25" id="KW-1185">Reference proteome</keyword>
<dbReference type="AlphaFoldDB" id="F6WAY8"/>
<reference evidence="25" key="1">
    <citation type="journal article" date="2002" name="Science">
        <title>The draft genome of Ciona intestinalis: insights into chordate and vertebrate origins.</title>
        <authorList>
            <person name="Dehal P."/>
            <person name="Satou Y."/>
            <person name="Campbell R.K."/>
            <person name="Chapman J."/>
            <person name="Degnan B."/>
            <person name="De Tomaso A."/>
            <person name="Davidson B."/>
            <person name="Di Gregorio A."/>
            <person name="Gelpke M."/>
            <person name="Goodstein D.M."/>
            <person name="Harafuji N."/>
            <person name="Hastings K.E."/>
            <person name="Ho I."/>
            <person name="Hotta K."/>
            <person name="Huang W."/>
            <person name="Kawashima T."/>
            <person name="Lemaire P."/>
            <person name="Martinez D."/>
            <person name="Meinertzhagen I.A."/>
            <person name="Necula S."/>
            <person name="Nonaka M."/>
            <person name="Putnam N."/>
            <person name="Rash S."/>
            <person name="Saiga H."/>
            <person name="Satake M."/>
            <person name="Terry A."/>
            <person name="Yamada L."/>
            <person name="Wang H.G."/>
            <person name="Awazu S."/>
            <person name="Azumi K."/>
            <person name="Boore J."/>
            <person name="Branno M."/>
            <person name="Chin-Bow S."/>
            <person name="DeSantis R."/>
            <person name="Doyle S."/>
            <person name="Francino P."/>
            <person name="Keys D.N."/>
            <person name="Haga S."/>
            <person name="Hayashi H."/>
            <person name="Hino K."/>
            <person name="Imai K.S."/>
            <person name="Inaba K."/>
            <person name="Kano S."/>
            <person name="Kobayashi K."/>
            <person name="Kobayashi M."/>
            <person name="Lee B.I."/>
            <person name="Makabe K.W."/>
            <person name="Manohar C."/>
            <person name="Matassi G."/>
            <person name="Medina M."/>
            <person name="Mochizuki Y."/>
            <person name="Mount S."/>
            <person name="Morishita T."/>
            <person name="Miura S."/>
            <person name="Nakayama A."/>
            <person name="Nishizaka S."/>
            <person name="Nomoto H."/>
            <person name="Ohta F."/>
            <person name="Oishi K."/>
            <person name="Rigoutsos I."/>
            <person name="Sano M."/>
            <person name="Sasaki A."/>
            <person name="Sasakura Y."/>
            <person name="Shoguchi E."/>
            <person name="Shin-i T."/>
            <person name="Spagnuolo A."/>
            <person name="Stainier D."/>
            <person name="Suzuki M.M."/>
            <person name="Tassy O."/>
            <person name="Takatori N."/>
            <person name="Tokuoka M."/>
            <person name="Yagi K."/>
            <person name="Yoshizaki F."/>
            <person name="Wada S."/>
            <person name="Zhang C."/>
            <person name="Hyatt P.D."/>
            <person name="Larimer F."/>
            <person name="Detter C."/>
            <person name="Doggett N."/>
            <person name="Glavina T."/>
            <person name="Hawkins T."/>
            <person name="Richardson P."/>
            <person name="Lucas S."/>
            <person name="Kohara Y."/>
            <person name="Levine M."/>
            <person name="Satoh N."/>
            <person name="Rokhsar D.S."/>
        </authorList>
    </citation>
    <scope>NUCLEOTIDE SEQUENCE [LARGE SCALE GENOMIC DNA]</scope>
</reference>
<feature type="domain" description="Disease resistance R13L4/SHOC-2-like LRR" evidence="23">
    <location>
        <begin position="47"/>
        <end position="131"/>
    </location>
</feature>
<reference evidence="24" key="2">
    <citation type="submission" date="2025-08" db="UniProtKB">
        <authorList>
            <consortium name="Ensembl"/>
        </authorList>
    </citation>
    <scope>IDENTIFICATION</scope>
</reference>
<dbReference type="GO" id="GO:0046872">
    <property type="term" value="F:metal ion binding"/>
    <property type="evidence" value="ECO:0007669"/>
    <property type="project" value="UniProtKB-KW"/>
</dbReference>
<dbReference type="GO" id="GO:0004535">
    <property type="term" value="F:poly(A)-specific ribonuclease activity"/>
    <property type="evidence" value="ECO:0007669"/>
    <property type="project" value="UniProtKB-EC"/>
</dbReference>
<evidence type="ECO:0000256" key="4">
    <source>
        <dbReference type="ARBA" id="ARBA00004496"/>
    </source>
</evidence>
<evidence type="ECO:0000256" key="16">
    <source>
        <dbReference type="ARBA" id="ARBA00023015"/>
    </source>
</evidence>
<evidence type="ECO:0000256" key="19">
    <source>
        <dbReference type="ARBA" id="ARBA00030493"/>
    </source>
</evidence>
<keyword evidence="17" id="KW-0804">Transcription</keyword>
<evidence type="ECO:0000256" key="17">
    <source>
        <dbReference type="ARBA" id="ARBA00023163"/>
    </source>
</evidence>
<evidence type="ECO:0000313" key="25">
    <source>
        <dbReference type="Proteomes" id="UP000008144"/>
    </source>
</evidence>
<dbReference type="PANTHER" id="PTHR12121:SF100">
    <property type="entry name" value="POLY(A)-SPECIFIC RIBONUCLEASE"/>
    <property type="match status" value="1"/>
</dbReference>
<evidence type="ECO:0000256" key="13">
    <source>
        <dbReference type="ARBA" id="ARBA00022839"/>
    </source>
</evidence>
<dbReference type="HOGENOM" id="CLU_016428_4_2_1"/>
<keyword evidence="7" id="KW-0963">Cytoplasm</keyword>
<dbReference type="GeneTree" id="ENSGT00940000169297"/>
<proteinExistence type="inferred from homology"/>
<comment type="subcellular location">
    <subcellularLocation>
        <location evidence="4">Cytoplasm</location>
    </subcellularLocation>
    <subcellularLocation>
        <location evidence="3">Nucleus</location>
    </subcellularLocation>
</comment>
<keyword evidence="18" id="KW-0539">Nucleus</keyword>
<evidence type="ECO:0000256" key="12">
    <source>
        <dbReference type="ARBA" id="ARBA00022801"/>
    </source>
</evidence>
<name>F6WAY8_CIOIN</name>
<dbReference type="OMA" id="PHYYARA"/>
<keyword evidence="14" id="KW-0460">Magnesium</keyword>
<evidence type="ECO:0000256" key="2">
    <source>
        <dbReference type="ARBA" id="ARBA00001946"/>
    </source>
</evidence>
<dbReference type="Proteomes" id="UP000008144">
    <property type="component" value="Unassembled WGS sequence"/>
</dbReference>